<organism evidence="1 2">
    <name type="scientific">Enterococcus ratti</name>
    <dbReference type="NCBI Taxonomy" id="150033"/>
    <lineage>
        <taxon>Bacteria</taxon>
        <taxon>Bacillati</taxon>
        <taxon>Bacillota</taxon>
        <taxon>Bacilli</taxon>
        <taxon>Lactobacillales</taxon>
        <taxon>Enterococcaceae</taxon>
        <taxon>Enterococcus</taxon>
    </lineage>
</organism>
<dbReference type="Proteomes" id="UP000182152">
    <property type="component" value="Unassembled WGS sequence"/>
</dbReference>
<protein>
    <submittedName>
        <fullName evidence="1">Uncharacterized protein</fullName>
    </submittedName>
</protein>
<sequence length="39" mass="4464">MSEKIMIVIHAKFSIKLEKRTAFLGEIGQVMKSTKKQDV</sequence>
<accession>A0A1L8WAP5</accession>
<dbReference type="EMBL" id="JXLB01000026">
    <property type="protein sequence ID" value="OJG78114.1"/>
    <property type="molecule type" value="Genomic_DNA"/>
</dbReference>
<keyword evidence="2" id="KW-1185">Reference proteome</keyword>
<gene>
    <name evidence="1" type="ORF">RV14_GL001215</name>
</gene>
<dbReference type="AlphaFoldDB" id="A0A1L8WAP5"/>
<evidence type="ECO:0000313" key="1">
    <source>
        <dbReference type="EMBL" id="OJG78114.1"/>
    </source>
</evidence>
<name>A0A1L8WAP5_9ENTE</name>
<reference evidence="1 2" key="1">
    <citation type="submission" date="2014-12" db="EMBL/GenBank/DDBJ databases">
        <title>Draft genome sequences of 29 type strains of Enterococci.</title>
        <authorList>
            <person name="Zhong Z."/>
            <person name="Sun Z."/>
            <person name="Liu W."/>
            <person name="Zhang W."/>
            <person name="Zhang H."/>
        </authorList>
    </citation>
    <scope>NUCLEOTIDE SEQUENCE [LARGE SCALE GENOMIC DNA]</scope>
    <source>
        <strain evidence="1 2">DSM 15687</strain>
    </source>
</reference>
<dbReference type="STRING" id="150033.RV14_GL001215"/>
<evidence type="ECO:0000313" key="2">
    <source>
        <dbReference type="Proteomes" id="UP000182152"/>
    </source>
</evidence>
<proteinExistence type="predicted"/>
<comment type="caution">
    <text evidence="1">The sequence shown here is derived from an EMBL/GenBank/DDBJ whole genome shotgun (WGS) entry which is preliminary data.</text>
</comment>